<name>F0TAH7_METLA</name>
<dbReference type="GO" id="GO:0016757">
    <property type="term" value="F:glycosyltransferase activity"/>
    <property type="evidence" value="ECO:0007669"/>
    <property type="project" value="UniProtKB-KW"/>
</dbReference>
<dbReference type="RefSeq" id="WP_013644280.1">
    <property type="nucleotide sequence ID" value="NC_015216.1"/>
</dbReference>
<dbReference type="OrthoDB" id="70008at2157"/>
<dbReference type="KEGG" id="mel:Metbo_0678"/>
<dbReference type="EMBL" id="CP002551">
    <property type="protein sequence ID" value="ADZ08929.1"/>
    <property type="molecule type" value="Genomic_DNA"/>
</dbReference>
<gene>
    <name evidence="1" type="ordered locus">Metbo_0678</name>
</gene>
<sequence>MELTGICSLCGKTGKIHTCQLCGSLVCEECYNPSKGICRSCNKRNIPDIKTLK</sequence>
<reference evidence="2" key="1">
    <citation type="submission" date="2011-02" db="EMBL/GenBank/DDBJ databases">
        <title>Complete sequence of Methanobacterium sp. AL-21.</title>
        <authorList>
            <consortium name="US DOE Joint Genome Institute"/>
            <person name="Lucas S."/>
            <person name="Copeland A."/>
            <person name="Lapidus A."/>
            <person name="Cheng J.-F."/>
            <person name="Goodwin L."/>
            <person name="Pitluck S."/>
            <person name="Chertkov O."/>
            <person name="Detter J.C."/>
            <person name="Han C."/>
            <person name="Tapia R."/>
            <person name="Land M."/>
            <person name="Hauser L."/>
            <person name="Kyrpides N."/>
            <person name="Ivanova N."/>
            <person name="Mikhailova N."/>
            <person name="Pagani I."/>
            <person name="Cadillo-Quiroz H."/>
            <person name="Imachi H."/>
            <person name="Zinder S."/>
            <person name="Liu W."/>
            <person name="Woyke T."/>
        </authorList>
    </citation>
    <scope>NUCLEOTIDE SEQUENCE [LARGE SCALE GENOMIC DNA]</scope>
    <source>
        <strain evidence="2">AL-21</strain>
    </source>
</reference>
<dbReference type="InterPro" id="IPR011011">
    <property type="entry name" value="Znf_FYVE_PHD"/>
</dbReference>
<dbReference type="eggNOG" id="arCOG06415">
    <property type="taxonomic scope" value="Archaea"/>
</dbReference>
<proteinExistence type="predicted"/>
<keyword evidence="1" id="KW-0328">Glycosyltransferase</keyword>
<accession>F0TAH7</accession>
<dbReference type="GeneID" id="10277123"/>
<protein>
    <submittedName>
        <fullName evidence="1">Orotate phosphoribosyltransferase</fullName>
    </submittedName>
</protein>
<keyword evidence="2" id="KW-1185">Reference proteome</keyword>
<evidence type="ECO:0000313" key="1">
    <source>
        <dbReference type="EMBL" id="ADZ08929.1"/>
    </source>
</evidence>
<dbReference type="Proteomes" id="UP000007490">
    <property type="component" value="Chromosome"/>
</dbReference>
<evidence type="ECO:0000313" key="2">
    <source>
        <dbReference type="Proteomes" id="UP000007490"/>
    </source>
</evidence>
<reference evidence="1 2" key="2">
    <citation type="journal article" date="2014" name="Int. J. Syst. Evol. Microbiol.">
        <title>Methanobacterium paludis sp. nov. and a novel strain of Methanobacterium lacus isolated from northern peatlands.</title>
        <authorList>
            <person name="Cadillo-Quiroz H."/>
            <person name="Brauer S.L."/>
            <person name="Goodson N."/>
            <person name="Yavitt J.B."/>
            <person name="Zinder S.H."/>
        </authorList>
    </citation>
    <scope>NUCLEOTIDE SEQUENCE [LARGE SCALE GENOMIC DNA]</scope>
    <source>
        <strain evidence="1 2">AL-21</strain>
    </source>
</reference>
<dbReference type="STRING" id="877455.Metbo_0678"/>
<dbReference type="SUPFAM" id="SSF57903">
    <property type="entry name" value="FYVE/PHD zinc finger"/>
    <property type="match status" value="1"/>
</dbReference>
<keyword evidence="1" id="KW-0808">Transferase</keyword>
<organism evidence="1 2">
    <name type="scientific">Methanobacterium lacus (strain AL-21)</name>
    <dbReference type="NCBI Taxonomy" id="877455"/>
    <lineage>
        <taxon>Archaea</taxon>
        <taxon>Methanobacteriati</taxon>
        <taxon>Methanobacteriota</taxon>
        <taxon>Methanomada group</taxon>
        <taxon>Methanobacteria</taxon>
        <taxon>Methanobacteriales</taxon>
        <taxon>Methanobacteriaceae</taxon>
        <taxon>Methanobacterium</taxon>
    </lineage>
</organism>
<dbReference type="AlphaFoldDB" id="F0TAH7"/>
<dbReference type="HOGENOM" id="CLU_202923_1_0_2"/>